<reference evidence="2" key="2">
    <citation type="submission" date="2023-05" db="EMBL/GenBank/DDBJ databases">
        <authorList>
            <person name="Fouks B."/>
        </authorList>
    </citation>
    <scope>NUCLEOTIDE SEQUENCE</scope>
    <source>
        <strain evidence="2">Stay&amp;Tobe</strain>
        <tissue evidence="2">Testes</tissue>
    </source>
</reference>
<feature type="non-terminal residue" evidence="2">
    <location>
        <position position="305"/>
    </location>
</feature>
<keyword evidence="1" id="KW-0812">Transmembrane</keyword>
<feature type="transmembrane region" description="Helical" evidence="1">
    <location>
        <begin position="12"/>
        <end position="32"/>
    </location>
</feature>
<dbReference type="Proteomes" id="UP001233999">
    <property type="component" value="Unassembled WGS sequence"/>
</dbReference>
<evidence type="ECO:0000256" key="1">
    <source>
        <dbReference type="SAM" id="Phobius"/>
    </source>
</evidence>
<dbReference type="AlphaFoldDB" id="A0AAD8EAL2"/>
<comment type="caution">
    <text evidence="2">The sequence shown here is derived from an EMBL/GenBank/DDBJ whole genome shotgun (WGS) entry which is preliminary data.</text>
</comment>
<name>A0AAD8EAL2_DIPPU</name>
<sequence length="305" mass="34682">SGAMVKQKRCFRVGVIISAFCTFVVLFMWEYFDVDNFENISVFSHVGSSNLHIDSNQRASYMLNADLKNQLNSDEAISHYLVVKKSGKTYMTAQDTLEIEYFSENAAAEEESGNEYSEKMTENEVIANLSAENNSPHNTVPEITQDIRDIPTVKNDSSKYMPSEEAINAISGNITIPDLKADSNESIYYKMDNNEIVDYDTYFRNERSSDNNSSANKTQEITEHSKLNDGVSCDELCKHRTQSLESCKKSLHCPCNPKDTNPRVRKGCYNLSPFRLFTSFNNVFKKCNCIILFKKIYARSSIIII</sequence>
<organism evidence="2 3">
    <name type="scientific">Diploptera punctata</name>
    <name type="common">Pacific beetle cockroach</name>
    <dbReference type="NCBI Taxonomy" id="6984"/>
    <lineage>
        <taxon>Eukaryota</taxon>
        <taxon>Metazoa</taxon>
        <taxon>Ecdysozoa</taxon>
        <taxon>Arthropoda</taxon>
        <taxon>Hexapoda</taxon>
        <taxon>Insecta</taxon>
        <taxon>Pterygota</taxon>
        <taxon>Neoptera</taxon>
        <taxon>Polyneoptera</taxon>
        <taxon>Dictyoptera</taxon>
        <taxon>Blattodea</taxon>
        <taxon>Blaberoidea</taxon>
        <taxon>Blaberidae</taxon>
        <taxon>Diplopterinae</taxon>
        <taxon>Diploptera</taxon>
    </lineage>
</organism>
<evidence type="ECO:0000313" key="3">
    <source>
        <dbReference type="Proteomes" id="UP001233999"/>
    </source>
</evidence>
<keyword evidence="3" id="KW-1185">Reference proteome</keyword>
<keyword evidence="1" id="KW-1133">Transmembrane helix</keyword>
<keyword evidence="1" id="KW-0472">Membrane</keyword>
<evidence type="ECO:0000313" key="2">
    <source>
        <dbReference type="EMBL" id="KAJ9583273.1"/>
    </source>
</evidence>
<protein>
    <submittedName>
        <fullName evidence="2">Uncharacterized protein</fullName>
    </submittedName>
</protein>
<gene>
    <name evidence="2" type="ORF">L9F63_022384</name>
</gene>
<accession>A0AAD8EAL2</accession>
<dbReference type="EMBL" id="JASPKZ010007633">
    <property type="protein sequence ID" value="KAJ9583273.1"/>
    <property type="molecule type" value="Genomic_DNA"/>
</dbReference>
<proteinExistence type="predicted"/>
<reference evidence="2" key="1">
    <citation type="journal article" date="2023" name="IScience">
        <title>Live-bearing cockroach genome reveals convergent evolutionary mechanisms linked to viviparity in insects and beyond.</title>
        <authorList>
            <person name="Fouks B."/>
            <person name="Harrison M.C."/>
            <person name="Mikhailova A.A."/>
            <person name="Marchal E."/>
            <person name="English S."/>
            <person name="Carruthers M."/>
            <person name="Jennings E.C."/>
            <person name="Chiamaka E.L."/>
            <person name="Frigard R.A."/>
            <person name="Pippel M."/>
            <person name="Attardo G.M."/>
            <person name="Benoit J.B."/>
            <person name="Bornberg-Bauer E."/>
            <person name="Tobe S.S."/>
        </authorList>
    </citation>
    <scope>NUCLEOTIDE SEQUENCE</scope>
    <source>
        <strain evidence="2">Stay&amp;Tobe</strain>
    </source>
</reference>